<gene>
    <name evidence="6" type="ORF">K2U94_06615</name>
</gene>
<comment type="caution">
    <text evidence="6">The sequence shown here is derived from an EMBL/GenBank/DDBJ whole genome shotgun (WGS) entry which is preliminary data.</text>
</comment>
<dbReference type="EMBL" id="JAIVFP010000001">
    <property type="protein sequence ID" value="MCI4682433.1"/>
    <property type="molecule type" value="Genomic_DNA"/>
</dbReference>
<feature type="domain" description="Rieske" evidence="5">
    <location>
        <begin position="28"/>
        <end position="107"/>
    </location>
</feature>
<accession>A0ABS9Z481</accession>
<keyword evidence="3" id="KW-0408">Iron</keyword>
<dbReference type="CDD" id="cd03467">
    <property type="entry name" value="Rieske"/>
    <property type="match status" value="1"/>
</dbReference>
<sequence>MDEIAPGSARAFDLAEADGAGGAKPFRIVVARDKAGQFFSYRNSCPHEGVWLNIGSGAFLDEAGAQIKCGRHGATFAIETGQCSSGACEGAFLDKVDVEALDGDVCIRGVTLVEEEPPLRHDDDMDETMEIMIHPG</sequence>
<dbReference type="Proteomes" id="UP001139104">
    <property type="component" value="Unassembled WGS sequence"/>
</dbReference>
<dbReference type="Pfam" id="PF00355">
    <property type="entry name" value="Rieske"/>
    <property type="match status" value="1"/>
</dbReference>
<proteinExistence type="predicted"/>
<keyword evidence="1" id="KW-0001">2Fe-2S</keyword>
<dbReference type="InterPro" id="IPR036922">
    <property type="entry name" value="Rieske_2Fe-2S_sf"/>
</dbReference>
<dbReference type="PANTHER" id="PTHR40261">
    <property type="match status" value="1"/>
</dbReference>
<evidence type="ECO:0000256" key="2">
    <source>
        <dbReference type="ARBA" id="ARBA00022723"/>
    </source>
</evidence>
<evidence type="ECO:0000256" key="4">
    <source>
        <dbReference type="ARBA" id="ARBA00023014"/>
    </source>
</evidence>
<organism evidence="6 7">
    <name type="scientific">Candidatus Rhodoblastus alkanivorans</name>
    <dbReference type="NCBI Taxonomy" id="2954117"/>
    <lineage>
        <taxon>Bacteria</taxon>
        <taxon>Pseudomonadati</taxon>
        <taxon>Pseudomonadota</taxon>
        <taxon>Alphaproteobacteria</taxon>
        <taxon>Hyphomicrobiales</taxon>
        <taxon>Rhodoblastaceae</taxon>
        <taxon>Rhodoblastus</taxon>
    </lineage>
</organism>
<evidence type="ECO:0000256" key="3">
    <source>
        <dbReference type="ARBA" id="ARBA00023004"/>
    </source>
</evidence>
<dbReference type="SUPFAM" id="SSF50022">
    <property type="entry name" value="ISP domain"/>
    <property type="match status" value="1"/>
</dbReference>
<keyword evidence="2" id="KW-0479">Metal-binding</keyword>
<keyword evidence="7" id="KW-1185">Reference proteome</keyword>
<evidence type="ECO:0000259" key="5">
    <source>
        <dbReference type="PROSITE" id="PS51296"/>
    </source>
</evidence>
<evidence type="ECO:0000313" key="6">
    <source>
        <dbReference type="EMBL" id="MCI4682433.1"/>
    </source>
</evidence>
<protein>
    <submittedName>
        <fullName evidence="6">Rieske (2Fe-2S) protein</fullName>
    </submittedName>
</protein>
<dbReference type="InterPro" id="IPR017941">
    <property type="entry name" value="Rieske_2Fe-2S"/>
</dbReference>
<evidence type="ECO:0000256" key="1">
    <source>
        <dbReference type="ARBA" id="ARBA00022714"/>
    </source>
</evidence>
<dbReference type="PANTHER" id="PTHR40261:SF1">
    <property type="entry name" value="RIESKE DOMAIN-CONTAINING PROTEIN"/>
    <property type="match status" value="1"/>
</dbReference>
<keyword evidence="4" id="KW-0411">Iron-sulfur</keyword>
<dbReference type="PROSITE" id="PS51296">
    <property type="entry name" value="RIESKE"/>
    <property type="match status" value="1"/>
</dbReference>
<reference evidence="6" key="1">
    <citation type="journal article" date="2022" name="ISME J.">
        <title>Identification of active gaseous-alkane degraders at natural gas seeps.</title>
        <authorList>
            <person name="Farhan Ul Haque M."/>
            <person name="Hernandez M."/>
            <person name="Crombie A.T."/>
            <person name="Murrell J.C."/>
        </authorList>
    </citation>
    <scope>NUCLEOTIDE SEQUENCE</scope>
    <source>
        <strain evidence="6">PC2</strain>
    </source>
</reference>
<dbReference type="Gene3D" id="2.102.10.10">
    <property type="entry name" value="Rieske [2Fe-2S] iron-sulphur domain"/>
    <property type="match status" value="1"/>
</dbReference>
<evidence type="ECO:0000313" key="7">
    <source>
        <dbReference type="Proteomes" id="UP001139104"/>
    </source>
</evidence>
<name>A0ABS9Z481_9HYPH</name>